<dbReference type="EMBL" id="WIGM01000215">
    <property type="protein sequence ID" value="KAF6833523.1"/>
    <property type="molecule type" value="Genomic_DNA"/>
</dbReference>
<name>A0A8H6NHY4_9PEZI</name>
<proteinExistence type="predicted"/>
<protein>
    <submittedName>
        <fullName evidence="2">Uncharacterized protein</fullName>
    </submittedName>
</protein>
<reference evidence="2" key="1">
    <citation type="journal article" date="2020" name="Phytopathology">
        <title>Genome Sequence Resources of Colletotrichum truncatum, C. plurivorum, C. musicola, and C. sojae: Four Species Pathogenic to Soybean (Glycine max).</title>
        <authorList>
            <person name="Rogerio F."/>
            <person name="Boufleur T.R."/>
            <person name="Ciampi-Guillardi M."/>
            <person name="Sukno S.A."/>
            <person name="Thon M.R."/>
            <person name="Massola Junior N.S."/>
            <person name="Baroncelli R."/>
        </authorList>
    </citation>
    <scope>NUCLEOTIDE SEQUENCE</scope>
    <source>
        <strain evidence="2">LFN0074</strain>
    </source>
</reference>
<gene>
    <name evidence="2" type="ORF">CMUS01_06542</name>
</gene>
<dbReference type="Proteomes" id="UP000639643">
    <property type="component" value="Unassembled WGS sequence"/>
</dbReference>
<dbReference type="AlphaFoldDB" id="A0A8H6NHY4"/>
<accession>A0A8H6NHY4</accession>
<evidence type="ECO:0000256" key="1">
    <source>
        <dbReference type="SAM" id="MobiDB-lite"/>
    </source>
</evidence>
<organism evidence="2 3">
    <name type="scientific">Colletotrichum musicola</name>
    <dbReference type="NCBI Taxonomy" id="2175873"/>
    <lineage>
        <taxon>Eukaryota</taxon>
        <taxon>Fungi</taxon>
        <taxon>Dikarya</taxon>
        <taxon>Ascomycota</taxon>
        <taxon>Pezizomycotina</taxon>
        <taxon>Sordariomycetes</taxon>
        <taxon>Hypocreomycetidae</taxon>
        <taxon>Glomerellales</taxon>
        <taxon>Glomerellaceae</taxon>
        <taxon>Colletotrichum</taxon>
        <taxon>Colletotrichum orchidearum species complex</taxon>
    </lineage>
</organism>
<evidence type="ECO:0000313" key="3">
    <source>
        <dbReference type="Proteomes" id="UP000639643"/>
    </source>
</evidence>
<feature type="compositionally biased region" description="Polar residues" evidence="1">
    <location>
        <begin position="62"/>
        <end position="86"/>
    </location>
</feature>
<sequence>MEAVGEMLFPSTKASFAPPSPLAKWTASAGLQPVAAQPPVRDADWRLAMHAQHGPKIGDVSQPDSYLDTTLRSSPTVTGLQKSIDSAPSPLRLMTA</sequence>
<keyword evidence="3" id="KW-1185">Reference proteome</keyword>
<comment type="caution">
    <text evidence="2">The sequence shown here is derived from an EMBL/GenBank/DDBJ whole genome shotgun (WGS) entry which is preliminary data.</text>
</comment>
<evidence type="ECO:0000313" key="2">
    <source>
        <dbReference type="EMBL" id="KAF6833523.1"/>
    </source>
</evidence>
<feature type="region of interest" description="Disordered" evidence="1">
    <location>
        <begin position="54"/>
        <end position="96"/>
    </location>
</feature>